<feature type="compositionally biased region" description="Polar residues" evidence="1">
    <location>
        <begin position="105"/>
        <end position="135"/>
    </location>
</feature>
<accession>A0ABD7NCC5</accession>
<dbReference type="EMBL" id="UFBM01000100">
    <property type="protein sequence ID" value="SSG11287.1"/>
    <property type="molecule type" value="Genomic_DNA"/>
</dbReference>
<keyword evidence="2" id="KW-0732">Signal</keyword>
<feature type="signal peptide" evidence="2">
    <location>
        <begin position="1"/>
        <end position="26"/>
    </location>
</feature>
<feature type="region of interest" description="Disordered" evidence="1">
    <location>
        <begin position="98"/>
        <end position="158"/>
    </location>
</feature>
<feature type="compositionally biased region" description="Polar residues" evidence="1">
    <location>
        <begin position="66"/>
        <end position="77"/>
    </location>
</feature>
<evidence type="ECO:0000256" key="2">
    <source>
        <dbReference type="SAM" id="SignalP"/>
    </source>
</evidence>
<proteinExistence type="predicted"/>
<gene>
    <name evidence="3" type="ORF">SAMEA23995918_05623</name>
</gene>
<sequence length="170" mass="17483">MNIRFRSISFTAIAGFALLLSANASAQWAGRGRIVQQNSSGGITTHAAQAGAGYNRGYDRRHETITDGTGNATRNGSSYAGNAFGGYSQSSGSSYINGNDAGYSRQRNGQTAQGGTFNGNSTWQNGQGFTHQGTATAADGKTYSGQTSITKDGVTRSGTCHDASGSVVSC</sequence>
<organism evidence="3 4">
    <name type="scientific">Klebsiella quasipneumoniae</name>
    <dbReference type="NCBI Taxonomy" id="1463165"/>
    <lineage>
        <taxon>Bacteria</taxon>
        <taxon>Pseudomonadati</taxon>
        <taxon>Pseudomonadota</taxon>
        <taxon>Gammaproteobacteria</taxon>
        <taxon>Enterobacterales</taxon>
        <taxon>Enterobacteriaceae</taxon>
        <taxon>Klebsiella/Raoultella group</taxon>
        <taxon>Klebsiella</taxon>
        <taxon>Klebsiella pneumoniae complex</taxon>
    </lineage>
</organism>
<feature type="region of interest" description="Disordered" evidence="1">
    <location>
        <begin position="52"/>
        <end position="77"/>
    </location>
</feature>
<feature type="chain" id="PRO_5044864029" evidence="2">
    <location>
        <begin position="27"/>
        <end position="170"/>
    </location>
</feature>
<evidence type="ECO:0000313" key="3">
    <source>
        <dbReference type="EMBL" id="SSG11287.1"/>
    </source>
</evidence>
<evidence type="ECO:0000256" key="1">
    <source>
        <dbReference type="SAM" id="MobiDB-lite"/>
    </source>
</evidence>
<name>A0ABD7NCC5_9ENTR</name>
<reference evidence="3 4" key="1">
    <citation type="submission" date="2018-07" db="EMBL/GenBank/DDBJ databases">
        <authorList>
            <consortium name="Pathogen Informatics"/>
        </authorList>
    </citation>
    <scope>NUCLEOTIDE SEQUENCE [LARGE SCALE GENOMIC DNA]</scope>
    <source>
        <strain evidence="3 4">4300STDY6636950</strain>
    </source>
</reference>
<comment type="caution">
    <text evidence="3">The sequence shown here is derived from an EMBL/GenBank/DDBJ whole genome shotgun (WGS) entry which is preliminary data.</text>
</comment>
<evidence type="ECO:0000313" key="4">
    <source>
        <dbReference type="Proteomes" id="UP000252079"/>
    </source>
</evidence>
<dbReference type="Proteomes" id="UP000252079">
    <property type="component" value="Unassembled WGS sequence"/>
</dbReference>
<dbReference type="AlphaFoldDB" id="A0ABD7NCC5"/>
<protein>
    <submittedName>
        <fullName evidence="3">Uncharacterized protein</fullName>
    </submittedName>
</protein>
<dbReference type="RefSeq" id="WP_114260891.1">
    <property type="nucleotide sequence ID" value="NZ_JBQJBZ010000014.1"/>
</dbReference>